<dbReference type="AlphaFoldDB" id="A0A1J9PF58"/>
<evidence type="ECO:0000256" key="1">
    <source>
        <dbReference type="ARBA" id="ARBA00009183"/>
    </source>
</evidence>
<dbReference type="PANTHER" id="PTHR23023">
    <property type="entry name" value="DIMETHYLANILINE MONOOXYGENASE"/>
    <property type="match status" value="1"/>
</dbReference>
<evidence type="ECO:0000256" key="2">
    <source>
        <dbReference type="ARBA" id="ARBA00022630"/>
    </source>
</evidence>
<dbReference type="InterPro" id="IPR050346">
    <property type="entry name" value="FMO-like"/>
</dbReference>
<dbReference type="Proteomes" id="UP000182235">
    <property type="component" value="Unassembled WGS sequence"/>
</dbReference>
<keyword evidence="4" id="KW-0521">NADP</keyword>
<dbReference type="VEuPathDB" id="FungiDB:AJ78_05035"/>
<evidence type="ECO:0008006" key="8">
    <source>
        <dbReference type="Google" id="ProtNLM"/>
    </source>
</evidence>
<protein>
    <recommendedName>
        <fullName evidence="8">FAD/NAD(P)-binding domain-containing protein</fullName>
    </recommendedName>
</protein>
<gene>
    <name evidence="6" type="ORF">AJ78_05035</name>
</gene>
<dbReference type="PRINTS" id="PR00419">
    <property type="entry name" value="ADXRDTASE"/>
</dbReference>
<accession>A0A1J9PF58</accession>
<dbReference type="GO" id="GO:0050661">
    <property type="term" value="F:NADP binding"/>
    <property type="evidence" value="ECO:0007669"/>
    <property type="project" value="InterPro"/>
</dbReference>
<evidence type="ECO:0000256" key="3">
    <source>
        <dbReference type="ARBA" id="ARBA00022827"/>
    </source>
</evidence>
<evidence type="ECO:0000313" key="7">
    <source>
        <dbReference type="Proteomes" id="UP000182235"/>
    </source>
</evidence>
<dbReference type="SUPFAM" id="SSF51905">
    <property type="entry name" value="FAD/NAD(P)-binding domain"/>
    <property type="match status" value="2"/>
</dbReference>
<keyword evidence="2" id="KW-0285">Flavoprotein</keyword>
<evidence type="ECO:0000256" key="5">
    <source>
        <dbReference type="ARBA" id="ARBA00023002"/>
    </source>
</evidence>
<dbReference type="Gene3D" id="3.50.50.60">
    <property type="entry name" value="FAD/NAD(P)-binding domain"/>
    <property type="match status" value="2"/>
</dbReference>
<dbReference type="Pfam" id="PF00743">
    <property type="entry name" value="FMO-like"/>
    <property type="match status" value="2"/>
</dbReference>
<dbReference type="OrthoDB" id="66881at2759"/>
<dbReference type="GO" id="GO:0004499">
    <property type="term" value="F:N,N-dimethylaniline monooxygenase activity"/>
    <property type="evidence" value="ECO:0007669"/>
    <property type="project" value="InterPro"/>
</dbReference>
<keyword evidence="3" id="KW-0274">FAD</keyword>
<dbReference type="InterPro" id="IPR000960">
    <property type="entry name" value="Flavin_mOase"/>
</dbReference>
<organism evidence="6 7">
    <name type="scientific">Emergomyces pasteurianus Ep9510</name>
    <dbReference type="NCBI Taxonomy" id="1447872"/>
    <lineage>
        <taxon>Eukaryota</taxon>
        <taxon>Fungi</taxon>
        <taxon>Dikarya</taxon>
        <taxon>Ascomycota</taxon>
        <taxon>Pezizomycotina</taxon>
        <taxon>Eurotiomycetes</taxon>
        <taxon>Eurotiomycetidae</taxon>
        <taxon>Onygenales</taxon>
        <taxon>Ajellomycetaceae</taxon>
        <taxon>Emergomyces</taxon>
    </lineage>
</organism>
<dbReference type="EMBL" id="LGRN01000207">
    <property type="protein sequence ID" value="OJD14638.1"/>
    <property type="molecule type" value="Genomic_DNA"/>
</dbReference>
<evidence type="ECO:0000313" key="6">
    <source>
        <dbReference type="EMBL" id="OJD14638.1"/>
    </source>
</evidence>
<dbReference type="InterPro" id="IPR036188">
    <property type="entry name" value="FAD/NAD-bd_sf"/>
</dbReference>
<reference evidence="6 7" key="1">
    <citation type="submission" date="2015-07" db="EMBL/GenBank/DDBJ databases">
        <title>Emmonsia species relationships and genome sequence.</title>
        <authorList>
            <consortium name="The Broad Institute Genomics Platform"/>
            <person name="Cuomo C.A."/>
            <person name="Munoz J.F."/>
            <person name="Imamovic A."/>
            <person name="Priest M.E."/>
            <person name="Young S."/>
            <person name="Clay O.K."/>
            <person name="McEwen J.G."/>
        </authorList>
    </citation>
    <scope>NUCLEOTIDE SEQUENCE [LARGE SCALE GENOMIC DNA]</scope>
    <source>
        <strain evidence="6 7">UAMH 9510</strain>
    </source>
</reference>
<comment type="similarity">
    <text evidence="1">Belongs to the FMO family.</text>
</comment>
<dbReference type="InterPro" id="IPR020946">
    <property type="entry name" value="Flavin_mOase-like"/>
</dbReference>
<evidence type="ECO:0000256" key="4">
    <source>
        <dbReference type="ARBA" id="ARBA00022857"/>
    </source>
</evidence>
<dbReference type="STRING" id="1447872.A0A1J9PF58"/>
<keyword evidence="5" id="KW-0560">Oxidoreductase</keyword>
<dbReference type="PIRSF" id="PIRSF000332">
    <property type="entry name" value="FMO"/>
    <property type="match status" value="1"/>
</dbReference>
<keyword evidence="7" id="KW-1185">Reference proteome</keyword>
<proteinExistence type="inferred from homology"/>
<name>A0A1J9PF58_9EURO</name>
<sequence length="482" mass="54097">MIAAKSVAIIGAGPAGAISVDALVQEEAFDVLRVFERREKPGGCWIEDEVAPKYLSHFEDLAKRTADKPRVPPKTMPAYTLRSSREHRFADTSVYPTLEANVDASIMEFSQEPIPDIKSADSIRVHGPNTPFRHHSVIRQYIEDLLNRNGYQDLVEYNTTVENVDKSEGSNKWKLTLRKRRPGGKYDYWWTELFDAVIVANGHYSVPFVPSIDGLDEFAKRYPGRVEHTKAFRGIERYQGKRVVVVGASVSAADTCVSLIDVAETPVIASVRGRYNAYFGDTAFKHPQIQRRGPISRIDSSNGAKTVLFEDGTSVSNVDYIIFGTGYTWSLPFLPTIPTRNNRIPGLYLHIFHQSDPTLAFVGANAAGFTFKVFEWQAVLAARVFAGRAQLPPLEVQKKWEADRLAHKGDGVPFTALAPDFEEYFNFVRELAGEPKEGQPGRRLPKFDPKWVKIFAAGHQKRIAMWERANKLAAAKLEKARL</sequence>
<dbReference type="GO" id="GO:0050660">
    <property type="term" value="F:flavin adenine dinucleotide binding"/>
    <property type="evidence" value="ECO:0007669"/>
    <property type="project" value="InterPro"/>
</dbReference>
<comment type="caution">
    <text evidence="6">The sequence shown here is derived from an EMBL/GenBank/DDBJ whole genome shotgun (WGS) entry which is preliminary data.</text>
</comment>